<dbReference type="AlphaFoldDB" id="A0A1S3J9G7"/>
<dbReference type="Gene3D" id="1.10.10.790">
    <property type="entry name" value="Surp module"/>
    <property type="match status" value="1"/>
</dbReference>
<dbReference type="KEGG" id="lak:106171190"/>
<proteinExistence type="predicted"/>
<feature type="region of interest" description="Disordered" evidence="5">
    <location>
        <begin position="689"/>
        <end position="746"/>
    </location>
</feature>
<dbReference type="GO" id="GO:0006397">
    <property type="term" value="P:mRNA processing"/>
    <property type="evidence" value="ECO:0007669"/>
    <property type="project" value="UniProtKB-KW"/>
</dbReference>
<dbReference type="Pfam" id="PF01585">
    <property type="entry name" value="G-patch"/>
    <property type="match status" value="1"/>
</dbReference>
<feature type="compositionally biased region" description="Polar residues" evidence="5">
    <location>
        <begin position="939"/>
        <end position="955"/>
    </location>
</feature>
<dbReference type="SMART" id="SM00443">
    <property type="entry name" value="G_patch"/>
    <property type="match status" value="1"/>
</dbReference>
<evidence type="ECO:0000259" key="6">
    <source>
        <dbReference type="PROSITE" id="PS50128"/>
    </source>
</evidence>
<feature type="compositionally biased region" description="Basic residues" evidence="5">
    <location>
        <begin position="73"/>
        <end position="82"/>
    </location>
</feature>
<evidence type="ECO:0000256" key="1">
    <source>
        <dbReference type="ARBA" id="ARBA00004123"/>
    </source>
</evidence>
<dbReference type="GeneID" id="106171190"/>
<dbReference type="RefSeq" id="XP_013406861.1">
    <property type="nucleotide sequence ID" value="XM_013551407.1"/>
</dbReference>
<evidence type="ECO:0000313" key="9">
    <source>
        <dbReference type="RefSeq" id="XP_013406861.1"/>
    </source>
</evidence>
<reference evidence="9" key="1">
    <citation type="submission" date="2025-08" db="UniProtKB">
        <authorList>
            <consortium name="RefSeq"/>
        </authorList>
    </citation>
    <scope>IDENTIFICATION</scope>
    <source>
        <tissue evidence="9">Gonads</tissue>
    </source>
</reference>
<feature type="region of interest" description="Disordered" evidence="5">
    <location>
        <begin position="1"/>
        <end position="26"/>
    </location>
</feature>
<dbReference type="GO" id="GO:0003723">
    <property type="term" value="F:RNA binding"/>
    <property type="evidence" value="ECO:0007669"/>
    <property type="project" value="InterPro"/>
</dbReference>
<feature type="region of interest" description="Disordered" evidence="5">
    <location>
        <begin position="202"/>
        <end position="221"/>
    </location>
</feature>
<dbReference type="InterPro" id="IPR035967">
    <property type="entry name" value="SWAP/Surp_sf"/>
</dbReference>
<dbReference type="GO" id="GO:0005654">
    <property type="term" value="C:nucleoplasm"/>
    <property type="evidence" value="ECO:0007669"/>
    <property type="project" value="TreeGrafter"/>
</dbReference>
<feature type="region of interest" description="Disordered" evidence="5">
    <location>
        <begin position="494"/>
        <end position="540"/>
    </location>
</feature>
<keyword evidence="4" id="KW-0539">Nucleus</keyword>
<evidence type="ECO:0000259" key="7">
    <source>
        <dbReference type="PROSITE" id="PS50174"/>
    </source>
</evidence>
<dbReference type="Proteomes" id="UP000085678">
    <property type="component" value="Unplaced"/>
</dbReference>
<dbReference type="PROSITE" id="PS50128">
    <property type="entry name" value="SURP"/>
    <property type="match status" value="1"/>
</dbReference>
<evidence type="ECO:0000256" key="2">
    <source>
        <dbReference type="ARBA" id="ARBA00022664"/>
    </source>
</evidence>
<dbReference type="PANTHER" id="PTHR23340">
    <property type="entry name" value="ARGININE/SERINE RICH SPLICING FACTOR SF4/14"/>
    <property type="match status" value="1"/>
</dbReference>
<keyword evidence="3" id="KW-0508">mRNA splicing</keyword>
<feature type="domain" description="SURP motif" evidence="6">
    <location>
        <begin position="637"/>
        <end position="680"/>
    </location>
</feature>
<dbReference type="InterPro" id="IPR040169">
    <property type="entry name" value="SUGP1/2"/>
</dbReference>
<evidence type="ECO:0000256" key="5">
    <source>
        <dbReference type="SAM" id="MobiDB-lite"/>
    </source>
</evidence>
<feature type="compositionally biased region" description="Polar residues" evidence="5">
    <location>
        <begin position="101"/>
        <end position="112"/>
    </location>
</feature>
<accession>A0A1S3J9G7</accession>
<feature type="compositionally biased region" description="Basic and acidic residues" evidence="5">
    <location>
        <begin position="88"/>
        <end position="100"/>
    </location>
</feature>
<dbReference type="SUPFAM" id="SSF109905">
    <property type="entry name" value="Surp module (SWAP domain)"/>
    <property type="match status" value="1"/>
</dbReference>
<dbReference type="PROSITE" id="PS50174">
    <property type="entry name" value="G_PATCH"/>
    <property type="match status" value="1"/>
</dbReference>
<name>A0A1S3J9G7_LINAN</name>
<feature type="region of interest" description="Disordered" evidence="5">
    <location>
        <begin position="552"/>
        <end position="579"/>
    </location>
</feature>
<protein>
    <submittedName>
        <fullName evidence="9">Splicing factor, arginine/serine-rich 15</fullName>
    </submittedName>
</protein>
<dbReference type="SMART" id="SM00648">
    <property type="entry name" value="SWAP"/>
    <property type="match status" value="1"/>
</dbReference>
<sequence length="1001" mass="109963">MAYRQHQQPNQCPSKGNFQDRFKQMSAQERLIEQKKKELEQKALEDKRKQQEDALKKLQGKQKKEESNPVGNRGKHFGKMFGRRPGFQKRDRKEEPEKTKQASNSNIFSNDGSFLEQFQKLSGMKVKKKKMDEDVNVSDVSVTHYQQEQQQQEKQTPQNDQKQTAVVQSPVPVNMPAHIPSPLMSTHQQQPRPQITVQSIGRIGPAADPQPAGPGLPSPPPPATIHVGTIPVPPPVTSQSVQQPVYPQQQEHTANQRHVNFPDLGHPPPQTVEIPNQPRLGAPPLALHLGQHQGPPPKPVVPTSHIPSHGGIAVPGGQPPAPHLPPPSGLMNPHVPTPPHVGEVSARSLPPPGMAVSSGQVLGLPVGPPPPPSTSVFSQVSIPSSLATSVPPGFSTSAPGMMTSFPPGAATSAPLGFTNSAPPGFMTSGPPPLHMAAPQPLIAGQNTWQFTPKTEHPLTQQQPHMKTEVFEYGHERKNHSVESQNVFNYNHGQLPSEGFSNQGGGMMKNLGQPLSNSQAYSGEYGPPTGQGMPSEYGQPQLPVMQEPQQHIPPEQVYDPTSPTEGTESSPDEKQQKKLPLIGKKVTPTSISSMLFQMKKASTTNKPNSNVANVFETSTVEKQKDTVSPPENPQLRNFIDNFAKYVADGGPVVEEVAFKNNRENPAFAFLYEENSPAHIYYKQKVESLKAGKDSKKVQGTDVGDGEPDRKKKRKSRWGPQEEESSIPPPGVASLPDPQGAAPFPGGNIGAPGVATALSLGGTVTISHHCLRPPVPFNPALLAKQMTGGEHMNADQIKQLQQQKELQLMYDMINARQKAMEAAAVSGIQGSNYSKAKQQYEYDSDEEVDEEGTWEHKKRKQEMQATKDWAEKLTEMSRGKHHIGDFLPPEELEKFMETFNALKEGREPDLSDYKDFKLNCENVGFKMLQKMGWKEGEGLGSESQGITAPVNKGNTSLDGRGLGMERPANLAKDDDEFEAYRKRMMLAYRFRPNPLNNPRRPYY</sequence>
<dbReference type="Pfam" id="PF01805">
    <property type="entry name" value="Surp"/>
    <property type="match status" value="1"/>
</dbReference>
<feature type="compositionally biased region" description="Pro residues" evidence="5">
    <location>
        <begin position="211"/>
        <end position="221"/>
    </location>
</feature>
<feature type="region of interest" description="Disordered" evidence="5">
    <location>
        <begin position="127"/>
        <end position="194"/>
    </location>
</feature>
<organism evidence="8 9">
    <name type="scientific">Lingula anatina</name>
    <name type="common">Brachiopod</name>
    <name type="synonym">Lingula unguis</name>
    <dbReference type="NCBI Taxonomy" id="7574"/>
    <lineage>
        <taxon>Eukaryota</taxon>
        <taxon>Metazoa</taxon>
        <taxon>Spiralia</taxon>
        <taxon>Lophotrochozoa</taxon>
        <taxon>Brachiopoda</taxon>
        <taxon>Linguliformea</taxon>
        <taxon>Lingulata</taxon>
        <taxon>Lingulida</taxon>
        <taxon>Linguloidea</taxon>
        <taxon>Lingulidae</taxon>
        <taxon>Lingula</taxon>
    </lineage>
</organism>
<feature type="compositionally biased region" description="Low complexity" evidence="5">
    <location>
        <begin position="146"/>
        <end position="163"/>
    </location>
</feature>
<feature type="compositionally biased region" description="Basic and acidic residues" evidence="5">
    <location>
        <begin position="38"/>
        <end position="67"/>
    </location>
</feature>
<feature type="compositionally biased region" description="Polar residues" evidence="5">
    <location>
        <begin position="183"/>
        <end position="194"/>
    </location>
</feature>
<dbReference type="PANTHER" id="PTHR23340:SF0">
    <property type="entry name" value="SURP AND G-PATCH DOMAIN-CONTAINING PROTEIN 1 ISOFORM X1"/>
    <property type="match status" value="1"/>
</dbReference>
<keyword evidence="2" id="KW-0507">mRNA processing</keyword>
<keyword evidence="8" id="KW-1185">Reference proteome</keyword>
<dbReference type="InterPro" id="IPR000061">
    <property type="entry name" value="Surp"/>
</dbReference>
<evidence type="ECO:0000313" key="8">
    <source>
        <dbReference type="Proteomes" id="UP000085678"/>
    </source>
</evidence>
<feature type="compositionally biased region" description="Polar residues" evidence="5">
    <location>
        <begin position="1"/>
        <end position="17"/>
    </location>
</feature>
<dbReference type="OrthoDB" id="4822at2759"/>
<feature type="domain" description="G-patch" evidence="7">
    <location>
        <begin position="918"/>
        <end position="965"/>
    </location>
</feature>
<feature type="region of interest" description="Disordered" evidence="5">
    <location>
        <begin position="38"/>
        <end position="113"/>
    </location>
</feature>
<dbReference type="GO" id="GO:0008380">
    <property type="term" value="P:RNA splicing"/>
    <property type="evidence" value="ECO:0007669"/>
    <property type="project" value="UniProtKB-KW"/>
</dbReference>
<evidence type="ECO:0000256" key="3">
    <source>
        <dbReference type="ARBA" id="ARBA00023187"/>
    </source>
</evidence>
<evidence type="ECO:0000256" key="4">
    <source>
        <dbReference type="ARBA" id="ARBA00023242"/>
    </source>
</evidence>
<dbReference type="InterPro" id="IPR000467">
    <property type="entry name" value="G_patch_dom"/>
</dbReference>
<dbReference type="STRING" id="7574.A0A1S3J9G7"/>
<gene>
    <name evidence="9" type="primary">LOC106171190</name>
</gene>
<dbReference type="OMA" id="TSYKDKM"/>
<comment type="subcellular location">
    <subcellularLocation>
        <location evidence="1">Nucleus</location>
    </subcellularLocation>
</comment>
<feature type="region of interest" description="Disordered" evidence="5">
    <location>
        <begin position="937"/>
        <end position="967"/>
    </location>
</feature>
<feature type="compositionally biased region" description="Polar residues" evidence="5">
    <location>
        <begin position="558"/>
        <end position="568"/>
    </location>
</feature>
<dbReference type="InParanoid" id="A0A1S3J9G7"/>